<dbReference type="Proteomes" id="UP001247754">
    <property type="component" value="Unassembled WGS sequence"/>
</dbReference>
<proteinExistence type="predicted"/>
<feature type="domain" description="D-alanyl-D-alanine carboxypeptidase-like core" evidence="1">
    <location>
        <begin position="104"/>
        <end position="196"/>
    </location>
</feature>
<dbReference type="EMBL" id="JAVKPH010000067">
    <property type="protein sequence ID" value="MDR5655364.1"/>
    <property type="molecule type" value="Genomic_DNA"/>
</dbReference>
<keyword evidence="2" id="KW-0378">Hydrolase</keyword>
<dbReference type="Gene3D" id="3.30.1380.10">
    <property type="match status" value="1"/>
</dbReference>
<dbReference type="InterPro" id="IPR003709">
    <property type="entry name" value="VanY-like_core_dom"/>
</dbReference>
<dbReference type="RefSeq" id="WP_310459464.1">
    <property type="nucleotide sequence ID" value="NZ_JAVKPH010000067.1"/>
</dbReference>
<evidence type="ECO:0000313" key="3">
    <source>
        <dbReference type="Proteomes" id="UP001247754"/>
    </source>
</evidence>
<dbReference type="InterPro" id="IPR009045">
    <property type="entry name" value="Zn_M74/Hedgehog-like"/>
</dbReference>
<dbReference type="SUPFAM" id="SSF55166">
    <property type="entry name" value="Hedgehog/DD-peptidase"/>
    <property type="match status" value="1"/>
</dbReference>
<dbReference type="CDD" id="cd14814">
    <property type="entry name" value="Peptidase_M15"/>
    <property type="match status" value="1"/>
</dbReference>
<dbReference type="PANTHER" id="PTHR34385">
    <property type="entry name" value="D-ALANYL-D-ALANINE CARBOXYPEPTIDASE"/>
    <property type="match status" value="1"/>
</dbReference>
<dbReference type="PANTHER" id="PTHR34385:SF1">
    <property type="entry name" value="PEPTIDOGLYCAN L-ALANYL-D-GLUTAMATE ENDOPEPTIDASE CWLK"/>
    <property type="match status" value="1"/>
</dbReference>
<comment type="caution">
    <text evidence="2">The sequence shown here is derived from an EMBL/GenBank/DDBJ whole genome shotgun (WGS) entry which is preliminary data.</text>
</comment>
<feature type="non-terminal residue" evidence="2">
    <location>
        <position position="1"/>
    </location>
</feature>
<dbReference type="Pfam" id="PF02557">
    <property type="entry name" value="VanY"/>
    <property type="match status" value="1"/>
</dbReference>
<evidence type="ECO:0000259" key="1">
    <source>
        <dbReference type="Pfam" id="PF02557"/>
    </source>
</evidence>
<accession>A0ABU1FET1</accession>
<gene>
    <name evidence="2" type="ORF">RGD00_22405</name>
</gene>
<dbReference type="GO" id="GO:0004180">
    <property type="term" value="F:carboxypeptidase activity"/>
    <property type="evidence" value="ECO:0007669"/>
    <property type="project" value="UniProtKB-KW"/>
</dbReference>
<keyword evidence="2" id="KW-0121">Carboxypeptidase</keyword>
<evidence type="ECO:0000313" key="2">
    <source>
        <dbReference type="EMBL" id="MDR5655364.1"/>
    </source>
</evidence>
<dbReference type="InterPro" id="IPR052179">
    <property type="entry name" value="DD-CPase-like"/>
</dbReference>
<protein>
    <submittedName>
        <fullName evidence="2">D-alanyl-D-alanine carboxypeptidase family protein</fullName>
    </submittedName>
</protein>
<name>A0ABU1FET1_9RHOB</name>
<organism evidence="2 3">
    <name type="scientific">Ruixingdingia sedimenti</name>
    <dbReference type="NCBI Taxonomy" id="3073604"/>
    <lineage>
        <taxon>Bacteria</taxon>
        <taxon>Pseudomonadati</taxon>
        <taxon>Pseudomonadota</taxon>
        <taxon>Alphaproteobacteria</taxon>
        <taxon>Rhodobacterales</taxon>
        <taxon>Paracoccaceae</taxon>
        <taxon>Ruixingdingia</taxon>
    </lineage>
</organism>
<keyword evidence="3" id="KW-1185">Reference proteome</keyword>
<keyword evidence="2" id="KW-0645">Protease</keyword>
<reference evidence="2 3" key="1">
    <citation type="submission" date="2023-09" db="EMBL/GenBank/DDBJ databases">
        <title>Xinfangfangia sedmenti sp. nov., isolated the sedment.</title>
        <authorList>
            <person name="Xu L."/>
        </authorList>
    </citation>
    <scope>NUCLEOTIDE SEQUENCE [LARGE SCALE GENOMIC DNA]</scope>
    <source>
        <strain evidence="2 3">LG-4</strain>
    </source>
</reference>
<sequence length="423" mass="42663">NYATLDDVGGLGGIVGRLFGGAQAEPLAVAGAGPMTPASMAVTTPMVNISTSGLSGLPLAAGLGPAANMPWAPGGPTVSAGHLQSVAVGGALRPDALTGLNGPFAAQLSAMVAEAQAIFGPTAIKITSAFRTVERQAELFAEAVAKYGSEAAARRHVAPPGSSNHNFGLAADLRYGSSAVQDWFHANAGRFGLGFRMGHEPWHIEPANVQAAKAGQALPVAQLERLATSAEMATGQLTGFGARAETTGQGLAAIGSTFAQTLQMLGASKGPGGMVAATLLGGLFKGIGIPGFEVGGWTGAGGPSDVAGLVHAGEYVFDAASTSRIGVANLEAIRRGRMPGYQTGGHVVGGRPAVPAGQRAAMAAAVSATPAEQRHLFEINVAGTGDAQIAAGVHEAIRRAFDEYDRNVFAGRVRMVINDDWAA</sequence>